<proteinExistence type="predicted"/>
<dbReference type="Proteomes" id="UP000076502">
    <property type="component" value="Unassembled WGS sequence"/>
</dbReference>
<evidence type="ECO:0000313" key="4">
    <source>
        <dbReference type="Proteomes" id="UP000076502"/>
    </source>
</evidence>
<feature type="signal peptide" evidence="2">
    <location>
        <begin position="1"/>
        <end position="25"/>
    </location>
</feature>
<organism evidence="3 4">
    <name type="scientific">Dufourea novaeangliae</name>
    <name type="common">Sweat bee</name>
    <dbReference type="NCBI Taxonomy" id="178035"/>
    <lineage>
        <taxon>Eukaryota</taxon>
        <taxon>Metazoa</taxon>
        <taxon>Ecdysozoa</taxon>
        <taxon>Arthropoda</taxon>
        <taxon>Hexapoda</taxon>
        <taxon>Insecta</taxon>
        <taxon>Pterygota</taxon>
        <taxon>Neoptera</taxon>
        <taxon>Endopterygota</taxon>
        <taxon>Hymenoptera</taxon>
        <taxon>Apocrita</taxon>
        <taxon>Aculeata</taxon>
        <taxon>Apoidea</taxon>
        <taxon>Anthophila</taxon>
        <taxon>Halictidae</taxon>
        <taxon>Rophitinae</taxon>
        <taxon>Dufourea</taxon>
    </lineage>
</organism>
<name>A0A154P312_DUFNO</name>
<feature type="region of interest" description="Disordered" evidence="1">
    <location>
        <begin position="96"/>
        <end position="125"/>
    </location>
</feature>
<dbReference type="OMA" id="NYRIHVD"/>
<dbReference type="AlphaFoldDB" id="A0A154P312"/>
<keyword evidence="2" id="KW-0732">Signal</keyword>
<gene>
    <name evidence="3" type="ORF">WN55_10215</name>
</gene>
<dbReference type="STRING" id="178035.A0A154P312"/>
<sequence length="140" mass="15193">MLSINMGIFKTVLFLVALVSYRVQCLSVANESSIANPATSKPLELSAEVDHYDQRQNGSENYRVGLDGLVVVFAPAEVLLLANAAAANKPILPILPESKPTVSKPEAEDPPTPAPKSTNRGGSRLTDLLIPFLRRFQHQE</sequence>
<dbReference type="EMBL" id="KQ434809">
    <property type="protein sequence ID" value="KZC06306.1"/>
    <property type="molecule type" value="Genomic_DNA"/>
</dbReference>
<reference evidence="3 4" key="1">
    <citation type="submission" date="2015-07" db="EMBL/GenBank/DDBJ databases">
        <title>The genome of Dufourea novaeangliae.</title>
        <authorList>
            <person name="Pan H."/>
            <person name="Kapheim K."/>
        </authorList>
    </citation>
    <scope>NUCLEOTIDE SEQUENCE [LARGE SCALE GENOMIC DNA]</scope>
    <source>
        <strain evidence="3">0120121106</strain>
        <tissue evidence="3">Whole body</tissue>
    </source>
</reference>
<dbReference type="OrthoDB" id="8192989at2759"/>
<feature type="chain" id="PRO_5007599232" evidence="2">
    <location>
        <begin position="26"/>
        <end position="140"/>
    </location>
</feature>
<protein>
    <submittedName>
        <fullName evidence="3">Uncharacterized protein</fullName>
    </submittedName>
</protein>
<evidence type="ECO:0000313" key="3">
    <source>
        <dbReference type="EMBL" id="KZC06306.1"/>
    </source>
</evidence>
<accession>A0A154P312</accession>
<evidence type="ECO:0000256" key="2">
    <source>
        <dbReference type="SAM" id="SignalP"/>
    </source>
</evidence>
<keyword evidence="4" id="KW-1185">Reference proteome</keyword>
<evidence type="ECO:0000256" key="1">
    <source>
        <dbReference type="SAM" id="MobiDB-lite"/>
    </source>
</evidence>